<organism evidence="1">
    <name type="scientific">bioreactor metagenome</name>
    <dbReference type="NCBI Taxonomy" id="1076179"/>
    <lineage>
        <taxon>unclassified sequences</taxon>
        <taxon>metagenomes</taxon>
        <taxon>ecological metagenomes</taxon>
    </lineage>
</organism>
<dbReference type="AlphaFoldDB" id="A0A645A6Z0"/>
<sequence length="467" mass="53229">MKHYRIVSLTLSCISILYLTACLNTQKSVSRANTWSVDNEGWVVTKDRFFAIGTWHVPGYIFTADPETDSLAYARNESLFKKKTSPFNMLFMNMGNEKEYMSDKIHILNPFSPMLHGYLDRIKSLPDSLDKDYYRSQYLKKEVDNPAFIQYLDSQIIALLSKKTHDKYIYSHIDEIALGGVAKWAVPPAVGTLINQRLKKYDPEALVYVDLLGHAKGSTYLFEKRYLEKNGTMPEDPPYNLLSEEARKCKFPLLGFYEAYDGTPVYQFENGEYSYNRYDPDSLKKIWEENLRIIAEDYKGNGDVFGINAFLDFYANPILAGITVDALRAGLGSKVPIWLYFDGNGYAKPSDMTPADYLKIVKCQIYTSIIHGATGVLFWNDWSKTPEVFDELVPIMSELNDNLSIIKLNTLEKMTDGDQHVTIKGEKRGKKYIIATNTSKTDSLSFTLPAGNMKVLSPLEVYIAELH</sequence>
<proteinExistence type="predicted"/>
<reference evidence="1" key="1">
    <citation type="submission" date="2019-08" db="EMBL/GenBank/DDBJ databases">
        <authorList>
            <person name="Kucharzyk K."/>
            <person name="Murdoch R.W."/>
            <person name="Higgins S."/>
            <person name="Loffler F."/>
        </authorList>
    </citation>
    <scope>NUCLEOTIDE SEQUENCE</scope>
</reference>
<evidence type="ECO:0008006" key="2">
    <source>
        <dbReference type="Google" id="ProtNLM"/>
    </source>
</evidence>
<gene>
    <name evidence="1" type="ORF">SDC9_92211</name>
</gene>
<comment type="caution">
    <text evidence="1">The sequence shown here is derived from an EMBL/GenBank/DDBJ whole genome shotgun (WGS) entry which is preliminary data.</text>
</comment>
<accession>A0A645A6Z0</accession>
<evidence type="ECO:0000313" key="1">
    <source>
        <dbReference type="EMBL" id="MPM45524.1"/>
    </source>
</evidence>
<dbReference type="EMBL" id="VSSQ01010908">
    <property type="protein sequence ID" value="MPM45524.1"/>
    <property type="molecule type" value="Genomic_DNA"/>
</dbReference>
<protein>
    <recommendedName>
        <fullName evidence="2">Glycoside hydrolase family 42 N-terminal domain-containing protein</fullName>
    </recommendedName>
</protein>
<name>A0A645A6Z0_9ZZZZ</name>